<dbReference type="InterPro" id="IPR009057">
    <property type="entry name" value="Homeodomain-like_sf"/>
</dbReference>
<dbReference type="Pfam" id="PF14246">
    <property type="entry name" value="TetR_C_7"/>
    <property type="match status" value="1"/>
</dbReference>
<dbReference type="EMBL" id="MTJL01000016">
    <property type="protein sequence ID" value="OMI06148.1"/>
    <property type="molecule type" value="Genomic_DNA"/>
</dbReference>
<dbReference type="GeneID" id="92788874"/>
<evidence type="ECO:0000313" key="6">
    <source>
        <dbReference type="EMBL" id="OMI06148.1"/>
    </source>
</evidence>
<dbReference type="PANTHER" id="PTHR30055">
    <property type="entry name" value="HTH-TYPE TRANSCRIPTIONAL REGULATOR RUTR"/>
    <property type="match status" value="1"/>
</dbReference>
<proteinExistence type="predicted"/>
<gene>
    <name evidence="6" type="ORF">BW143_09445</name>
</gene>
<dbReference type="OrthoDB" id="277085at2"/>
<dbReference type="InterPro" id="IPR036271">
    <property type="entry name" value="Tet_transcr_reg_TetR-rel_C_sf"/>
</dbReference>
<organism evidence="6 7">
    <name type="scientific">Bacillus swezeyi</name>
    <dbReference type="NCBI Taxonomy" id="1925020"/>
    <lineage>
        <taxon>Bacteria</taxon>
        <taxon>Bacillati</taxon>
        <taxon>Bacillota</taxon>
        <taxon>Bacilli</taxon>
        <taxon>Bacillales</taxon>
        <taxon>Bacillaceae</taxon>
        <taxon>Bacillus</taxon>
    </lineage>
</organism>
<dbReference type="InterPro" id="IPR001647">
    <property type="entry name" value="HTH_TetR"/>
</dbReference>
<evidence type="ECO:0000259" key="5">
    <source>
        <dbReference type="PROSITE" id="PS50977"/>
    </source>
</evidence>
<comment type="caution">
    <text evidence="6">The sequence shown here is derived from an EMBL/GenBank/DDBJ whole genome shotgun (WGS) entry which is preliminary data.</text>
</comment>
<keyword evidence="3" id="KW-0804">Transcription</keyword>
<dbReference type="AlphaFoldDB" id="A0A1R1RVW5"/>
<evidence type="ECO:0000256" key="1">
    <source>
        <dbReference type="ARBA" id="ARBA00023015"/>
    </source>
</evidence>
<evidence type="ECO:0000256" key="2">
    <source>
        <dbReference type="ARBA" id="ARBA00023125"/>
    </source>
</evidence>
<accession>A0A1R1QNF7</accession>
<evidence type="ECO:0000256" key="3">
    <source>
        <dbReference type="ARBA" id="ARBA00023163"/>
    </source>
</evidence>
<sequence>MTKQLTRERLIQAALAVFKEKGYTAASTREIAQQAGVNHLTLFRHFGNKRNLFRESVVQHVTSGDFIGGLEGRLTGNIKEDLTLIAKAYLEENLEKDTVFWIYYAESAQDPEVSELIMDIPHRLQQFLAAYFAKLHSQKKISGGNFQVLSGMFFGLLNQYIMFRHLPAFRESFTDHIEDFVDECVDLFFSKLKKEVLS</sequence>
<reference evidence="6 7" key="1">
    <citation type="submission" date="2017-01" db="EMBL/GenBank/DDBJ databases">
        <title>Bacillus phylogenomics.</title>
        <authorList>
            <person name="Dunlap C."/>
        </authorList>
    </citation>
    <scope>NUCLEOTIDE SEQUENCE [LARGE SCALE GENOMIC DNA]</scope>
    <source>
        <strain evidence="6 7">NRRL B-41282</strain>
    </source>
</reference>
<dbReference type="Pfam" id="PF00440">
    <property type="entry name" value="TetR_N"/>
    <property type="match status" value="1"/>
</dbReference>
<evidence type="ECO:0000256" key="4">
    <source>
        <dbReference type="PROSITE-ProRule" id="PRU00335"/>
    </source>
</evidence>
<keyword evidence="7" id="KW-1185">Reference proteome</keyword>
<dbReference type="GO" id="GO:0003700">
    <property type="term" value="F:DNA-binding transcription factor activity"/>
    <property type="evidence" value="ECO:0007669"/>
    <property type="project" value="TreeGrafter"/>
</dbReference>
<name>A0A1R1RVW5_9BACI</name>
<keyword evidence="1" id="KW-0805">Transcription regulation</keyword>
<dbReference type="InterPro" id="IPR039536">
    <property type="entry name" value="TetR_C_Proteobacteria"/>
</dbReference>
<dbReference type="GO" id="GO:0000976">
    <property type="term" value="F:transcription cis-regulatory region binding"/>
    <property type="evidence" value="ECO:0007669"/>
    <property type="project" value="TreeGrafter"/>
</dbReference>
<dbReference type="PRINTS" id="PR00455">
    <property type="entry name" value="HTHTETR"/>
</dbReference>
<dbReference type="PANTHER" id="PTHR30055:SF234">
    <property type="entry name" value="HTH-TYPE TRANSCRIPTIONAL REGULATOR BETI"/>
    <property type="match status" value="1"/>
</dbReference>
<dbReference type="SUPFAM" id="SSF46689">
    <property type="entry name" value="Homeodomain-like"/>
    <property type="match status" value="1"/>
</dbReference>
<dbReference type="SUPFAM" id="SSF48498">
    <property type="entry name" value="Tetracyclin repressor-like, C-terminal domain"/>
    <property type="match status" value="1"/>
</dbReference>
<dbReference type="PROSITE" id="PS50977">
    <property type="entry name" value="HTH_TETR_2"/>
    <property type="match status" value="1"/>
</dbReference>
<dbReference type="InterPro" id="IPR050109">
    <property type="entry name" value="HTH-type_TetR-like_transc_reg"/>
</dbReference>
<dbReference type="Gene3D" id="1.10.357.10">
    <property type="entry name" value="Tetracycline Repressor, domain 2"/>
    <property type="match status" value="1"/>
</dbReference>
<accession>A0A1R1RVW5</accession>
<feature type="DNA-binding region" description="H-T-H motif" evidence="4">
    <location>
        <begin position="27"/>
        <end position="46"/>
    </location>
</feature>
<protein>
    <submittedName>
        <fullName evidence="6">TetR family transcriptional regulator</fullName>
    </submittedName>
</protein>
<feature type="domain" description="HTH tetR-type" evidence="5">
    <location>
        <begin position="4"/>
        <end position="64"/>
    </location>
</feature>
<keyword evidence="2 4" id="KW-0238">DNA-binding</keyword>
<dbReference type="Proteomes" id="UP000187367">
    <property type="component" value="Unassembled WGS sequence"/>
</dbReference>
<dbReference type="RefSeq" id="WP_076761605.1">
    <property type="nucleotide sequence ID" value="NZ_CP133085.1"/>
</dbReference>
<evidence type="ECO:0000313" key="7">
    <source>
        <dbReference type="Proteomes" id="UP000187367"/>
    </source>
</evidence>